<feature type="region of interest" description="Disordered" evidence="1">
    <location>
        <begin position="129"/>
        <end position="205"/>
    </location>
</feature>
<feature type="compositionally biased region" description="Polar residues" evidence="1">
    <location>
        <begin position="1981"/>
        <end position="2009"/>
    </location>
</feature>
<feature type="compositionally biased region" description="Polar residues" evidence="1">
    <location>
        <begin position="2714"/>
        <end position="2759"/>
    </location>
</feature>
<feature type="region of interest" description="Disordered" evidence="1">
    <location>
        <begin position="2435"/>
        <end position="2478"/>
    </location>
</feature>
<dbReference type="Proteomes" id="UP000735302">
    <property type="component" value="Unassembled WGS sequence"/>
</dbReference>
<dbReference type="SMART" id="SM00506">
    <property type="entry name" value="A1pp"/>
    <property type="match status" value="1"/>
</dbReference>
<organism evidence="3 4">
    <name type="scientific">Plakobranchus ocellatus</name>
    <dbReference type="NCBI Taxonomy" id="259542"/>
    <lineage>
        <taxon>Eukaryota</taxon>
        <taxon>Metazoa</taxon>
        <taxon>Spiralia</taxon>
        <taxon>Lophotrochozoa</taxon>
        <taxon>Mollusca</taxon>
        <taxon>Gastropoda</taxon>
        <taxon>Heterobranchia</taxon>
        <taxon>Euthyneura</taxon>
        <taxon>Panpulmonata</taxon>
        <taxon>Sacoglossa</taxon>
        <taxon>Placobranchoidea</taxon>
        <taxon>Plakobranchidae</taxon>
        <taxon>Plakobranchus</taxon>
    </lineage>
</organism>
<feature type="region of interest" description="Disordered" evidence="1">
    <location>
        <begin position="2235"/>
        <end position="2267"/>
    </location>
</feature>
<evidence type="ECO:0000259" key="2">
    <source>
        <dbReference type="PROSITE" id="PS51154"/>
    </source>
</evidence>
<name>A0AAV4A6U3_9GAST</name>
<feature type="compositionally biased region" description="Basic and acidic residues" evidence="1">
    <location>
        <begin position="2282"/>
        <end position="2307"/>
    </location>
</feature>
<dbReference type="PANTHER" id="PTHR11106">
    <property type="entry name" value="GANGLIOSIDE INDUCED DIFFERENTIATION ASSOCIATED PROTEIN 2-RELATED"/>
    <property type="match status" value="1"/>
</dbReference>
<feature type="compositionally biased region" description="Low complexity" evidence="1">
    <location>
        <begin position="129"/>
        <end position="141"/>
    </location>
</feature>
<feature type="region of interest" description="Disordered" evidence="1">
    <location>
        <begin position="1305"/>
        <end position="1324"/>
    </location>
</feature>
<dbReference type="PROSITE" id="PS51154">
    <property type="entry name" value="MACRO"/>
    <property type="match status" value="1"/>
</dbReference>
<feature type="region of interest" description="Disordered" evidence="1">
    <location>
        <begin position="235"/>
        <end position="279"/>
    </location>
</feature>
<feature type="compositionally biased region" description="Polar residues" evidence="1">
    <location>
        <begin position="95"/>
        <end position="108"/>
    </location>
</feature>
<feature type="compositionally biased region" description="Basic and acidic residues" evidence="1">
    <location>
        <begin position="2466"/>
        <end position="2476"/>
    </location>
</feature>
<feature type="region of interest" description="Disordered" evidence="1">
    <location>
        <begin position="1037"/>
        <end position="1144"/>
    </location>
</feature>
<feature type="compositionally biased region" description="Polar residues" evidence="1">
    <location>
        <begin position="1743"/>
        <end position="1759"/>
    </location>
</feature>
<sequence>MASQKKFLFKSCYFVLSDNVPHRDQLLWDRVKSLGFRINYIEPHVVIKKSSSTASDIEKLVRVVDEACDFDFVNDFPNVEQVINDKNEDGLDLDNSPNTNVKFSSDHVSTQYPEKQRLYQFEINEISSNSTDTNFSTNASTQTNQETRPTLESAISNSPKSIAISGKPQAMVERNQSMTSRSKSCKERGQSQREDSPVLRCRQPQVEEPLITKECRARARSADWKMSKLEEKNRELNKASKEVRNSPQQTLSTQYEEENETGVVDPPLININSGDPRHIEREKPSYKLQIEGPMVIKERRIRNADWIMANLEEKNDLYGELNGASKEVVRNNSQQTQSTQYEEENENGVVDSSLKQINSEDSSHVDREKPSAYTRNERTEKTSGYSINAETEKASGNINNAETEKASGYSNHKDTEKASGYSNHAETEKASGYSNHVETEKTSGYSNHAETEKTSGYSIDAETEKAKTEKASGYSNHAETEKASGYSNHAKTEKTSGYSINAETEKASGNMNNAETEKASQYSNHAETEKASGYSIDAQPEKASGNINNAETEKASGNINDAETEKASGYSNHAEIEKTSGYSIDAQPEKASGYSINAETEKASGYSINAETEKTSGYSINAETEKTTGYSINAETEKASGCSINAETEKASGNINYAETEDWKMDQIDEKDDCYEELRWAQKKVRNSPQLSQSTQCKEKFGTAVIDHPQTEIASGCSRNEETEKTKGYTSNEGTEMANGCTLNVEKEISSACLKKLEREVARDVDKGKHDIGRENKHCPELETRKISDEHFKAMPKDSTHVRTEAQPKKSDEREISLREQLLNFEEYFRAQMKTRRHSQAEGSQEFGKEAYTNIATNDQFLREFISKNVEEFFRFQMNARQTLQSEDPENFFESHKAHDFDDEENLNPVKVAPPLMKPSDEGERPYEKHLNANLCARNEARNSKQQPPPESDIKVLEYKQTEKECGYTETVETERPRKFKGEDVITTCKKWQCQEIEKTNKAGKSFHKIENQMASQRTQEDQVIKLNETEIPSIEAKVSSGTTDEYFRTQSDTRHDLQAEETEVLKEENIRSSAETNKPKQQLQAKNITSPRSLSVNRGASEIDPLETRKISDKDFQAMQRDSTHVRSVEKPKESDEREISGSEKVLNVEEYFGAQMKARHHSQAEGSQEFGKEAYTNIATNVQFLRERISKNVEEFFRFQMNARQTLQSEDPENFFESHKAHDFDDEENLNPVKVARPLMKPSDETAEERNSCGYCPDVNKENSDDEGEYNESSRRSPIPSLENRRKLEIEDLITARYVSPEVQERKSLSSNDRETVSHFEEERPYEKNLNINLCARNESDGKIMDYKQPEKECGYTRNIEKERARKYKEEENQNALQPTQEDQVTKLNETEITSITKKESSCTTDEYCKSQLNTRHDRQAEETEASDLDKHLNILTEYPSLREYLHRCAEKFKDTHSVEAWKYGQKRREGNFAEGHATGEFDEKHSQNTKDFVLGQQCTRREGQYNGNNRRRPVAVLENRGKLESEHLSPARNVSPDTEETKYLNSNDREKVSHIEGERPYEKHLNTNLCGRNEARNSKQQLPQESDIKVMNYKHTEKDRGYTKNIDTERARKFKEEENQMASRQTQEDQVTELNETEITGIAAKVRSDTTDEYFGTEMDRGHYLHSEETEKCDLDKHLNILTEDRLLREYLYRCAEKFRDTHSVEAWKYKQKEHENNFAEGHGAGEFDENHSQKAKYSVSRQHFTSREGQYNGSNGRRPVAVLENRGNLESEHLSPVRNVSPDTQEKKYLSSNDRENLSEIEGERPDEKHLNTNFCDRNKARNSKQQLSQESHTKAMNYKHTEKERGYTKNIETERVRKFEGEENQMASQQTQEKQATELKETEITGIAAQVRLDTTDEYLRTQRDTRHDLQAEETEESDLEKHLNILTEDPSLREYLYKCAEKFKETHSVEAWKYKQKRHENNFAEEHGAGEFDENQSQNAKDSVSRQQCTSREGKTSLQTQGGRQYEEHIVSSSGTSYGDEEQDNISEDRPNYTYNKDIWGAETEIDDDSVDLKYSKRNSRAGKFEDFDKRQEQGVNIRNKWGAQRVRDNEDGEPQYGKHHSRAGQFEDYNGRQEQNMNKRNKWGSQRERDNEDGEPQYGKHFSRAGQFEDYNGRQEQGMNKRDKWDAQRDRDNEDGEPQDGKHFSRAGQFENTDIMQEKGLHCRHKWGAQARRDNEDGELQCGTYRSRTGQFGGNDERQQAGVSSWDKWDAQAEKERGADQRQYSINLEEKKHLYERDSKTNERKIRVQRELEEEQKKPLGAEGSTYDEDLRVLVESHKGQLVTEKNFQTERQLNEMEISKHTKILKLEIKLDRNRKQCLPLVSYFALLPKKQNCSTVNVSWDELDDSVIRLNGEKEEVKLIACDILEALKQENIRYFVEKKKSKQQPQAIKLASPRSPSLNRKAPEIDSMQDAQNSYHESERRVKVESSVDPPLGSLSGVLITEESGIKVQVLKADITAQRVDAIVNAANSSLKFTSGVSKVIADNAGPELVWECQNFVEGGKNLSATEIFVSDGGKLPARYIIHAVGPNWRAYREDKKEDCARDLRLTVLHCLLEAAALGCRSIAIPSISAAIFRVPLPICVKAYLEAVQVFDIHNDKYLKSSLKEILFVDIADKMIEVIQHHFTSEWENKPPPKQLTADFQYARTLYQQRGFRKSLPDERGDQYEQTSPVTQSGSDTQRRYSSPKSVTQSDSDTQRRYSSPKSVTQSDSDTQRRYSSPKPVQPSSEASYQKLPGYFYFVGECSLRASTEPALRQRPDFIVLLGESFKNLHWRTDVDVKRSIKMNTKFPSRKSIFRVLGGQNNTPLIFQFLLERYDRESVDKAFMNIREQASMIGAFAPPAPSVVFTCVALYGGRQAGRSPHEVDGELVIAFTRNVCECLREPALRLHNGLVTIAAGYEAMVKVHKFLQSSVGNQETKAIRMF</sequence>
<evidence type="ECO:0000313" key="4">
    <source>
        <dbReference type="Proteomes" id="UP000735302"/>
    </source>
</evidence>
<reference evidence="3 4" key="1">
    <citation type="journal article" date="2021" name="Elife">
        <title>Chloroplast acquisition without the gene transfer in kleptoplastic sea slugs, Plakobranchus ocellatus.</title>
        <authorList>
            <person name="Maeda T."/>
            <person name="Takahashi S."/>
            <person name="Yoshida T."/>
            <person name="Shimamura S."/>
            <person name="Takaki Y."/>
            <person name="Nagai Y."/>
            <person name="Toyoda A."/>
            <person name="Suzuki Y."/>
            <person name="Arimoto A."/>
            <person name="Ishii H."/>
            <person name="Satoh N."/>
            <person name="Nishiyama T."/>
            <person name="Hasebe M."/>
            <person name="Maruyama T."/>
            <person name="Minagawa J."/>
            <person name="Obokata J."/>
            <person name="Shigenobu S."/>
        </authorList>
    </citation>
    <scope>NUCLEOTIDE SEQUENCE [LARGE SCALE GENOMIC DNA]</scope>
</reference>
<feature type="compositionally biased region" description="Polar residues" evidence="1">
    <location>
        <begin position="382"/>
        <end position="401"/>
    </location>
</feature>
<feature type="region of interest" description="Disordered" evidence="1">
    <location>
        <begin position="2704"/>
        <end position="2777"/>
    </location>
</feature>
<dbReference type="Pfam" id="PF01661">
    <property type="entry name" value="Macro"/>
    <property type="match status" value="1"/>
</dbReference>
<dbReference type="CDD" id="cd02907">
    <property type="entry name" value="Macro_Af1521_BAL-like"/>
    <property type="match status" value="1"/>
</dbReference>
<feature type="domain" description="Macro" evidence="2">
    <location>
        <begin position="2485"/>
        <end position="2677"/>
    </location>
</feature>
<dbReference type="EMBL" id="BLXT01003611">
    <property type="protein sequence ID" value="GFO02597.1"/>
    <property type="molecule type" value="Genomic_DNA"/>
</dbReference>
<dbReference type="Gene3D" id="3.40.220.10">
    <property type="entry name" value="Leucine Aminopeptidase, subunit E, domain 1"/>
    <property type="match status" value="1"/>
</dbReference>
<feature type="compositionally biased region" description="Polar residues" evidence="1">
    <location>
        <begin position="485"/>
        <end position="525"/>
    </location>
</feature>
<gene>
    <name evidence="3" type="ORF">PoB_002910200</name>
</gene>
<protein>
    <submittedName>
        <fullName evidence="3">Macro domain-containing protein sco6450</fullName>
    </submittedName>
</protein>
<feature type="compositionally biased region" description="Basic and acidic residues" evidence="1">
    <location>
        <begin position="1725"/>
        <end position="1736"/>
    </location>
</feature>
<feature type="compositionally biased region" description="Basic and acidic residues" evidence="1">
    <location>
        <begin position="184"/>
        <end position="197"/>
    </location>
</feature>
<evidence type="ECO:0000256" key="1">
    <source>
        <dbReference type="SAM" id="MobiDB-lite"/>
    </source>
</evidence>
<feature type="region of interest" description="Disordered" evidence="1">
    <location>
        <begin position="716"/>
        <end position="737"/>
    </location>
</feature>
<feature type="compositionally biased region" description="Basic and acidic residues" evidence="1">
    <location>
        <begin position="2166"/>
        <end position="2179"/>
    </location>
</feature>
<feature type="compositionally biased region" description="Low complexity" evidence="1">
    <location>
        <begin position="331"/>
        <end position="340"/>
    </location>
</feature>
<evidence type="ECO:0000313" key="3">
    <source>
        <dbReference type="EMBL" id="GFO02597.1"/>
    </source>
</evidence>
<feature type="region of interest" description="Disordered" evidence="1">
    <location>
        <begin position="2072"/>
        <end position="2199"/>
    </location>
</feature>
<feature type="region of interest" description="Disordered" evidence="1">
    <location>
        <begin position="1975"/>
        <end position="2040"/>
    </location>
</feature>
<feature type="compositionally biased region" description="Basic and acidic residues" evidence="1">
    <location>
        <begin position="1107"/>
        <end position="1143"/>
    </location>
</feature>
<keyword evidence="4" id="KW-1185">Reference proteome</keyword>
<feature type="region of interest" description="Disordered" evidence="1">
    <location>
        <begin position="2282"/>
        <end position="2310"/>
    </location>
</feature>
<feature type="compositionally biased region" description="Basic and acidic residues" evidence="1">
    <location>
        <begin position="1046"/>
        <end position="1071"/>
    </location>
</feature>
<feature type="region of interest" description="Disordered" evidence="1">
    <location>
        <begin position="1524"/>
        <end position="1543"/>
    </location>
</feature>
<accession>A0AAV4A6U3</accession>
<feature type="region of interest" description="Disordered" evidence="1">
    <location>
        <begin position="785"/>
        <end position="815"/>
    </location>
</feature>
<feature type="compositionally biased region" description="Basic and acidic residues" evidence="1">
    <location>
        <begin position="1244"/>
        <end position="1253"/>
    </location>
</feature>
<feature type="compositionally biased region" description="Polar residues" evidence="1">
    <location>
        <begin position="1072"/>
        <end position="1099"/>
    </location>
</feature>
<dbReference type="InterPro" id="IPR043472">
    <property type="entry name" value="Macro_dom-like"/>
</dbReference>
<feature type="compositionally biased region" description="Polar residues" evidence="1">
    <location>
        <begin position="142"/>
        <end position="160"/>
    </location>
</feature>
<feature type="compositionally biased region" description="Polar residues" evidence="1">
    <location>
        <begin position="545"/>
        <end position="561"/>
    </location>
</feature>
<feature type="region of interest" description="Disordered" evidence="1">
    <location>
        <begin position="1725"/>
        <end position="1805"/>
    </location>
</feature>
<feature type="region of interest" description="Disordered" evidence="1">
    <location>
        <begin position="1241"/>
        <end position="1285"/>
    </location>
</feature>
<feature type="compositionally biased region" description="Basic and acidic residues" evidence="1">
    <location>
        <begin position="1788"/>
        <end position="1805"/>
    </location>
</feature>
<feature type="region of interest" description="Disordered" evidence="1">
    <location>
        <begin position="328"/>
        <end position="571"/>
    </location>
</feature>
<dbReference type="PANTHER" id="PTHR11106:SF111">
    <property type="entry name" value="MACRO DOMAIN-CONTAINING PROTEIN"/>
    <property type="match status" value="1"/>
</dbReference>
<feature type="compositionally biased region" description="Polar residues" evidence="1">
    <location>
        <begin position="245"/>
        <end position="254"/>
    </location>
</feature>
<proteinExistence type="predicted"/>
<comment type="caution">
    <text evidence="3">The sequence shown here is derived from an EMBL/GenBank/DDBJ whole genome shotgun (WGS) entry which is preliminary data.</text>
</comment>
<feature type="compositionally biased region" description="Basic and acidic residues" evidence="1">
    <location>
        <begin position="235"/>
        <end position="244"/>
    </location>
</feature>
<feature type="compositionally biased region" description="Polar residues" evidence="1">
    <location>
        <begin position="432"/>
        <end position="448"/>
    </location>
</feature>
<dbReference type="InterPro" id="IPR002589">
    <property type="entry name" value="Macro_dom"/>
</dbReference>
<feature type="compositionally biased region" description="Basic and acidic residues" evidence="1">
    <location>
        <begin position="361"/>
        <end position="381"/>
    </location>
</feature>
<feature type="region of interest" description="Disordered" evidence="1">
    <location>
        <begin position="88"/>
        <end position="108"/>
    </location>
</feature>
<feature type="compositionally biased region" description="Basic and acidic residues" evidence="1">
    <location>
        <begin position="2254"/>
        <end position="2267"/>
    </location>
</feature>
<dbReference type="SUPFAM" id="SSF52949">
    <property type="entry name" value="Macro domain-like"/>
    <property type="match status" value="1"/>
</dbReference>